<dbReference type="Pfam" id="PF02544">
    <property type="entry name" value="Steroid_dh"/>
    <property type="match status" value="1"/>
</dbReference>
<feature type="transmembrane region" description="Helical" evidence="6">
    <location>
        <begin position="158"/>
        <end position="177"/>
    </location>
</feature>
<dbReference type="GO" id="GO:0006629">
    <property type="term" value="P:lipid metabolic process"/>
    <property type="evidence" value="ECO:0007669"/>
    <property type="project" value="InterPro"/>
</dbReference>
<evidence type="ECO:0000259" key="7">
    <source>
        <dbReference type="Pfam" id="PF02544"/>
    </source>
</evidence>
<evidence type="ECO:0000256" key="4">
    <source>
        <dbReference type="ARBA" id="ARBA00022989"/>
    </source>
</evidence>
<keyword evidence="3 6" id="KW-0812">Transmembrane</keyword>
<organism evidence="8">
    <name type="scientific">Aplanochytrium stocchinoi</name>
    <dbReference type="NCBI Taxonomy" id="215587"/>
    <lineage>
        <taxon>Eukaryota</taxon>
        <taxon>Sar</taxon>
        <taxon>Stramenopiles</taxon>
        <taxon>Bigyra</taxon>
        <taxon>Labyrinthulomycetes</taxon>
        <taxon>Thraustochytrida</taxon>
        <taxon>Thraustochytriidae</taxon>
        <taxon>Aplanochytrium</taxon>
    </lineage>
</organism>
<evidence type="ECO:0000256" key="1">
    <source>
        <dbReference type="ARBA" id="ARBA00004141"/>
    </source>
</evidence>
<feature type="transmembrane region" description="Helical" evidence="6">
    <location>
        <begin position="198"/>
        <end position="222"/>
    </location>
</feature>
<dbReference type="InterPro" id="IPR039357">
    <property type="entry name" value="SRD5A/TECR"/>
</dbReference>
<feature type="domain" description="3-oxo-5-alpha-steroid 4-dehydrogenase C-terminal" evidence="7">
    <location>
        <begin position="120"/>
        <end position="272"/>
    </location>
</feature>
<keyword evidence="5 6" id="KW-0472">Membrane</keyword>
<sequence>MDFYFFKVDEPFITKDPFYDSWVVIAGIYTIFVILGSFFFSAGYGKFNDPRFGFELDPRVGWWLMELPATLSFSYFYWTSPKAWEPQRLFCAFLFLRHYANRGWFFPWSIRVAKGKKASFSVSVIAFGVFFTSLHGYFNGLWFAKHAPGLSEISWFYSPYFIIGYPMYEIAFWSTLHSEYIQRNLRDPRKNNDTAYKIPYGGLFDYVTNATYFGELMAWLGWALWTRSPGGVFVFAVSFANLFPRAFKQHEWYQKKFENYPKNRKVIVPFLL</sequence>
<comment type="subcellular location">
    <subcellularLocation>
        <location evidence="1">Membrane</location>
        <topology evidence="1">Multi-pass membrane protein</topology>
    </subcellularLocation>
</comment>
<evidence type="ECO:0000313" key="8">
    <source>
        <dbReference type="EMBL" id="CAE0442555.1"/>
    </source>
</evidence>
<accession>A0A7S3PKY4</accession>
<dbReference type="GO" id="GO:0016627">
    <property type="term" value="F:oxidoreductase activity, acting on the CH-CH group of donors"/>
    <property type="evidence" value="ECO:0007669"/>
    <property type="project" value="InterPro"/>
</dbReference>
<dbReference type="PANTHER" id="PTHR10556">
    <property type="entry name" value="3-OXO-5-ALPHA-STEROID 4-DEHYDROGENASE"/>
    <property type="match status" value="1"/>
</dbReference>
<protein>
    <recommendedName>
        <fullName evidence="7">3-oxo-5-alpha-steroid 4-dehydrogenase C-terminal domain-containing protein</fullName>
    </recommendedName>
</protein>
<evidence type="ECO:0000256" key="2">
    <source>
        <dbReference type="ARBA" id="ARBA00007742"/>
    </source>
</evidence>
<reference evidence="8" key="1">
    <citation type="submission" date="2021-01" db="EMBL/GenBank/DDBJ databases">
        <authorList>
            <person name="Corre E."/>
            <person name="Pelletier E."/>
            <person name="Niang G."/>
            <person name="Scheremetjew M."/>
            <person name="Finn R."/>
            <person name="Kale V."/>
            <person name="Holt S."/>
            <person name="Cochrane G."/>
            <person name="Meng A."/>
            <person name="Brown T."/>
            <person name="Cohen L."/>
        </authorList>
    </citation>
    <scope>NUCLEOTIDE SEQUENCE</scope>
    <source>
        <strain evidence="8">GSBS06</strain>
    </source>
</reference>
<dbReference type="PROSITE" id="PS50244">
    <property type="entry name" value="S5A_REDUCTASE"/>
    <property type="match status" value="1"/>
</dbReference>
<evidence type="ECO:0000256" key="6">
    <source>
        <dbReference type="SAM" id="Phobius"/>
    </source>
</evidence>
<comment type="similarity">
    <text evidence="2">Belongs to the steroid 5-alpha reductase family.</text>
</comment>
<evidence type="ECO:0000256" key="5">
    <source>
        <dbReference type="ARBA" id="ARBA00023136"/>
    </source>
</evidence>
<dbReference type="AlphaFoldDB" id="A0A7S3PKY4"/>
<dbReference type="GO" id="GO:0016020">
    <property type="term" value="C:membrane"/>
    <property type="evidence" value="ECO:0007669"/>
    <property type="project" value="UniProtKB-SubCell"/>
</dbReference>
<proteinExistence type="inferred from homology"/>
<feature type="transmembrane region" description="Helical" evidence="6">
    <location>
        <begin position="118"/>
        <end position="138"/>
    </location>
</feature>
<gene>
    <name evidence="8" type="ORF">ASTO00021_LOCUS12665</name>
</gene>
<keyword evidence="4 6" id="KW-1133">Transmembrane helix</keyword>
<dbReference type="PANTHER" id="PTHR10556:SF35">
    <property type="entry name" value="3-OXO-5-ALPHA-STEROID 4-DEHYDROGENASE FAMILY PROTEIN"/>
    <property type="match status" value="1"/>
</dbReference>
<dbReference type="Gene3D" id="1.20.120.1630">
    <property type="match status" value="1"/>
</dbReference>
<dbReference type="InterPro" id="IPR001104">
    <property type="entry name" value="3-oxo-5_a-steroid_4-DH_C"/>
</dbReference>
<evidence type="ECO:0000256" key="3">
    <source>
        <dbReference type="ARBA" id="ARBA00022692"/>
    </source>
</evidence>
<name>A0A7S3PKY4_9STRA</name>
<feature type="transmembrane region" description="Helical" evidence="6">
    <location>
        <begin position="21"/>
        <end position="40"/>
    </location>
</feature>
<dbReference type="EMBL" id="HBIN01016638">
    <property type="protein sequence ID" value="CAE0442555.1"/>
    <property type="molecule type" value="Transcribed_RNA"/>
</dbReference>
<feature type="transmembrane region" description="Helical" evidence="6">
    <location>
        <begin position="228"/>
        <end position="247"/>
    </location>
</feature>